<protein>
    <recommendedName>
        <fullName evidence="1">uroporphyrinogen-III C-methyltransferase</fullName>
        <ecNumber evidence="1">2.1.1.107</ecNumber>
    </recommendedName>
</protein>
<keyword evidence="10" id="KW-1185">Reference proteome</keyword>
<dbReference type="InterPro" id="IPR035996">
    <property type="entry name" value="4pyrrol_Methylase_sf"/>
</dbReference>
<evidence type="ECO:0000259" key="7">
    <source>
        <dbReference type="Pfam" id="PF00590"/>
    </source>
</evidence>
<dbReference type="CDD" id="cd11642">
    <property type="entry name" value="SUMT"/>
    <property type="match status" value="1"/>
</dbReference>
<dbReference type="CDD" id="cd06578">
    <property type="entry name" value="HemD"/>
    <property type="match status" value="1"/>
</dbReference>
<dbReference type="InterPro" id="IPR036108">
    <property type="entry name" value="4pyrrol_syn_uPrphyn_synt_sf"/>
</dbReference>
<dbReference type="SUPFAM" id="SSF69618">
    <property type="entry name" value="HemD-like"/>
    <property type="match status" value="1"/>
</dbReference>
<sequence>MQGKVYLVGAGPADAGLFTRRGEEILKRAQVVVYDALVGQGVLGMIPRDAKLINVGKRASHHTMRQEEISRVLVEEAKQGQLVVRLKGGDPFLFGRGGEELELLVKEQIPFEVVPGVTSAISVPAYCGIPVTHRDYCSSVHIITGHRRVDKQYNIDFEALVRTGGTLVFLMGVTALADICSGLLEAGMRADMPAAVLQKGTTAAQKKIIATVSTLPEEAERRGVETPAIIVVGEVCRLAERFSWQEKKPLAGKKILVTRPRELVSEMAARLREQGAEVLELPAIRIVPRECAGEVEETLKNLRTFDWLAFTSPSGVRVFFENLKKCRLDIRSLSAVKLAVLGNGTGKELEKYGCYADLMPQQAYAQELGKALAEACRGGERILLFRAAAGSQELLEELAKVPGVVVNDLAAYDTVYETSPLIDVRAEFEEKKTDYAVFTSASTVRGFAESVPGLDFTKVRAVCIGRKTKAAADELGMETFMAEEPSMDAVVRLVEKLAGGSL</sequence>
<evidence type="ECO:0000259" key="8">
    <source>
        <dbReference type="Pfam" id="PF02602"/>
    </source>
</evidence>
<accession>C6L9U2</accession>
<dbReference type="Gene3D" id="3.40.50.10090">
    <property type="match status" value="2"/>
</dbReference>
<gene>
    <name evidence="9" type="primary">hemD</name>
    <name evidence="9" type="ORF">BRYFOR_05382</name>
</gene>
<dbReference type="EC" id="2.1.1.107" evidence="1"/>
<evidence type="ECO:0000313" key="10">
    <source>
        <dbReference type="Proteomes" id="UP000005561"/>
    </source>
</evidence>
<dbReference type="AlphaFoldDB" id="C6L9U2"/>
<comment type="similarity">
    <text evidence="6">Belongs to the precorrin methyltransferase family.</text>
</comment>
<dbReference type="eggNOG" id="COG0007">
    <property type="taxonomic scope" value="Bacteria"/>
</dbReference>
<dbReference type="PANTHER" id="PTHR45790:SF3">
    <property type="entry name" value="S-ADENOSYL-L-METHIONINE-DEPENDENT UROPORPHYRINOGEN III METHYLTRANSFERASE, CHLOROPLASTIC"/>
    <property type="match status" value="1"/>
</dbReference>
<evidence type="ECO:0000256" key="6">
    <source>
        <dbReference type="RuleBase" id="RU003960"/>
    </source>
</evidence>
<dbReference type="FunFam" id="3.30.950.10:FF:000001">
    <property type="entry name" value="Siroheme synthase"/>
    <property type="match status" value="1"/>
</dbReference>
<dbReference type="InterPro" id="IPR000878">
    <property type="entry name" value="4pyrrol_Mease"/>
</dbReference>
<dbReference type="GO" id="GO:0032259">
    <property type="term" value="P:methylation"/>
    <property type="evidence" value="ECO:0007669"/>
    <property type="project" value="UniProtKB-KW"/>
</dbReference>
<dbReference type="SUPFAM" id="SSF53790">
    <property type="entry name" value="Tetrapyrrole methylase"/>
    <property type="match status" value="1"/>
</dbReference>
<dbReference type="STRING" id="168384.SAMN05660368_03580"/>
<dbReference type="RefSeq" id="WP_006860184.1">
    <property type="nucleotide sequence ID" value="NZ_ACCL02000002.1"/>
</dbReference>
<dbReference type="OrthoDB" id="9815856at2"/>
<comment type="caution">
    <text evidence="9">The sequence shown here is derived from an EMBL/GenBank/DDBJ whole genome shotgun (WGS) entry which is preliminary data.</text>
</comment>
<dbReference type="InterPro" id="IPR050161">
    <property type="entry name" value="Siro_Cobalamin_biosynth"/>
</dbReference>
<dbReference type="Pfam" id="PF00590">
    <property type="entry name" value="TP_methylase"/>
    <property type="match status" value="1"/>
</dbReference>
<dbReference type="PANTHER" id="PTHR45790">
    <property type="entry name" value="SIROHEME SYNTHASE-RELATED"/>
    <property type="match status" value="1"/>
</dbReference>
<feature type="domain" description="Tetrapyrrole biosynthesis uroporphyrinogen III synthase" evidence="8">
    <location>
        <begin position="265"/>
        <end position="491"/>
    </location>
</feature>
<evidence type="ECO:0000256" key="4">
    <source>
        <dbReference type="ARBA" id="ARBA00022691"/>
    </source>
</evidence>
<dbReference type="GO" id="GO:0019354">
    <property type="term" value="P:siroheme biosynthetic process"/>
    <property type="evidence" value="ECO:0007669"/>
    <property type="project" value="InterPro"/>
</dbReference>
<keyword evidence="2 6" id="KW-0489">Methyltransferase</keyword>
<keyword evidence="9" id="KW-0456">Lyase</keyword>
<name>C6L9U2_9FIRM</name>
<dbReference type="Pfam" id="PF02602">
    <property type="entry name" value="HEM4"/>
    <property type="match status" value="1"/>
</dbReference>
<dbReference type="Gene3D" id="3.30.950.10">
    <property type="entry name" value="Methyltransferase, Cobalt-precorrin-4 Transmethylase, Domain 2"/>
    <property type="match status" value="1"/>
</dbReference>
<dbReference type="FunFam" id="3.40.1010.10:FF:000001">
    <property type="entry name" value="Siroheme synthase"/>
    <property type="match status" value="1"/>
</dbReference>
<dbReference type="eggNOG" id="COG1587">
    <property type="taxonomic scope" value="Bacteria"/>
</dbReference>
<dbReference type="NCBIfam" id="NF004790">
    <property type="entry name" value="PRK06136.1"/>
    <property type="match status" value="1"/>
</dbReference>
<dbReference type="PROSITE" id="PS00840">
    <property type="entry name" value="SUMT_2"/>
    <property type="match status" value="1"/>
</dbReference>
<organism evidence="9 10">
    <name type="scientific">Marvinbryantia formatexigens DSM 14469</name>
    <dbReference type="NCBI Taxonomy" id="478749"/>
    <lineage>
        <taxon>Bacteria</taxon>
        <taxon>Bacillati</taxon>
        <taxon>Bacillota</taxon>
        <taxon>Clostridia</taxon>
        <taxon>Lachnospirales</taxon>
        <taxon>Lachnospiraceae</taxon>
        <taxon>Marvinbryantia</taxon>
    </lineage>
</organism>
<dbReference type="InterPro" id="IPR003754">
    <property type="entry name" value="4pyrrol_synth_uPrphyn_synth"/>
</dbReference>
<evidence type="ECO:0000256" key="1">
    <source>
        <dbReference type="ARBA" id="ARBA00012162"/>
    </source>
</evidence>
<dbReference type="GO" id="GO:0004851">
    <property type="term" value="F:uroporphyrin-III C-methyltransferase activity"/>
    <property type="evidence" value="ECO:0007669"/>
    <property type="project" value="UniProtKB-EC"/>
</dbReference>
<dbReference type="EMBL" id="ACCL02000002">
    <property type="protein sequence ID" value="EET62349.1"/>
    <property type="molecule type" value="Genomic_DNA"/>
</dbReference>
<dbReference type="InterPro" id="IPR003043">
    <property type="entry name" value="Uropor_MeTrfase_CS"/>
</dbReference>
<evidence type="ECO:0000256" key="3">
    <source>
        <dbReference type="ARBA" id="ARBA00022679"/>
    </source>
</evidence>
<dbReference type="Proteomes" id="UP000005561">
    <property type="component" value="Unassembled WGS sequence"/>
</dbReference>
<dbReference type="Gene3D" id="3.40.1010.10">
    <property type="entry name" value="Cobalt-precorrin-4 Transmethylase, Domain 1"/>
    <property type="match status" value="1"/>
</dbReference>
<dbReference type="InterPro" id="IPR014777">
    <property type="entry name" value="4pyrrole_Mease_sub1"/>
</dbReference>
<dbReference type="GO" id="GO:0004852">
    <property type="term" value="F:uroporphyrinogen-III synthase activity"/>
    <property type="evidence" value="ECO:0007669"/>
    <property type="project" value="InterPro"/>
</dbReference>
<feature type="domain" description="Tetrapyrrole methylase" evidence="7">
    <location>
        <begin position="4"/>
        <end position="215"/>
    </location>
</feature>
<proteinExistence type="inferred from homology"/>
<keyword evidence="5" id="KW-0627">Porphyrin biosynthesis</keyword>
<keyword evidence="3 6" id="KW-0808">Transferase</keyword>
<dbReference type="InterPro" id="IPR014776">
    <property type="entry name" value="4pyrrole_Mease_sub2"/>
</dbReference>
<evidence type="ECO:0000256" key="2">
    <source>
        <dbReference type="ARBA" id="ARBA00022603"/>
    </source>
</evidence>
<dbReference type="NCBIfam" id="TIGR01469">
    <property type="entry name" value="cobA_cysG_Cterm"/>
    <property type="match status" value="1"/>
</dbReference>
<reference evidence="9" key="1">
    <citation type="submission" date="2009-07" db="EMBL/GenBank/DDBJ databases">
        <authorList>
            <person name="Weinstock G."/>
            <person name="Sodergren E."/>
            <person name="Clifton S."/>
            <person name="Fulton L."/>
            <person name="Fulton B."/>
            <person name="Courtney L."/>
            <person name="Fronick C."/>
            <person name="Harrison M."/>
            <person name="Strong C."/>
            <person name="Farmer C."/>
            <person name="Delahaunty K."/>
            <person name="Markovic C."/>
            <person name="Hall O."/>
            <person name="Minx P."/>
            <person name="Tomlinson C."/>
            <person name="Mitreva M."/>
            <person name="Nelson J."/>
            <person name="Hou S."/>
            <person name="Wollam A."/>
            <person name="Pepin K.H."/>
            <person name="Johnson M."/>
            <person name="Bhonagiri V."/>
            <person name="Nash W.E."/>
            <person name="Warren W."/>
            <person name="Chinwalla A."/>
            <person name="Mardis E.R."/>
            <person name="Wilson R.K."/>
        </authorList>
    </citation>
    <scope>NUCLEOTIDE SEQUENCE [LARGE SCALE GENOMIC DNA]</scope>
    <source>
        <strain evidence="9">DSM 14469</strain>
    </source>
</reference>
<dbReference type="InterPro" id="IPR006366">
    <property type="entry name" value="CobA/CysG_C"/>
</dbReference>
<evidence type="ECO:0000256" key="5">
    <source>
        <dbReference type="ARBA" id="ARBA00023244"/>
    </source>
</evidence>
<evidence type="ECO:0000313" key="9">
    <source>
        <dbReference type="EMBL" id="EET62349.1"/>
    </source>
</evidence>
<keyword evidence="4" id="KW-0949">S-adenosyl-L-methionine</keyword>